<feature type="region of interest" description="Disordered" evidence="15">
    <location>
        <begin position="1254"/>
        <end position="1297"/>
    </location>
</feature>
<dbReference type="GO" id="GO:0046872">
    <property type="term" value="F:metal ion binding"/>
    <property type="evidence" value="ECO:0007669"/>
    <property type="project" value="UniProtKB-KW"/>
</dbReference>
<dbReference type="Gene3D" id="1.20.120.1770">
    <property type="match status" value="1"/>
</dbReference>
<dbReference type="Proteomes" id="UP000664859">
    <property type="component" value="Unassembled WGS sequence"/>
</dbReference>
<evidence type="ECO:0000259" key="17">
    <source>
        <dbReference type="PROSITE" id="PS50255"/>
    </source>
</evidence>
<dbReference type="SMART" id="SM00664">
    <property type="entry name" value="DoH"/>
    <property type="match status" value="1"/>
</dbReference>
<feature type="transmembrane region" description="Helical" evidence="16">
    <location>
        <begin position="499"/>
        <end position="519"/>
    </location>
</feature>
<dbReference type="InterPro" id="IPR039261">
    <property type="entry name" value="FNR_nucleotide-bd"/>
</dbReference>
<dbReference type="Pfam" id="PF00173">
    <property type="entry name" value="Cyt-b5"/>
    <property type="match status" value="1"/>
</dbReference>
<sequence length="1411" mass="148025">MRAVIDAVHLAEAAFAPTPSTVSVLGELFTPVPSSTAVSALDGLSATILTAQLLKLKPADSLWHDHSNMLEDSRASSLSVVVARNRDALAASPPDPSASTENVTFPVEAFKPVQITIDTGATSSDAQARQIAFVPARQIAFVPGVYEIAWTIDKSNKTIAFDAAFTGMNGGYFALGMGTRMIGADIFAFCDFSGGSGNVNITDRVGTANALPVGDEWQAGGACANDVWLAKDGYVYDDKTKVHRVSFGRSLSAADACDTAIEDATQSIVWSFNPDAPNMQHEFTHRGIYSVNFYTGESAATPSSASPQTFFAFHGLVMLLAWGLCAPMAFYVARYKKLQVTWCWLAPMAFYVARYKKHWKNWIDIHELLASFAAEASLPIAIAAMTTAKGKFATTHGKIGLALFLAVILQFFSGLLRRAGITNRANKYFGTNYDKVHQFNKVFHRVFGRLVVLLGLLNVLVGLLVISPKDTQVQVSGLDTTGTDSLNIQVNWFSTIKAYVYPAVLSLWFVLFFAAEVHLRIGRRHAQKQVKRQLNVTTITMEQFNDRVLQGEKLLLVNDAVIDVHEYMKVHPGGSKVMKESIGCDVTKEVLGVRGMEQGLHKQAHKHSAKAWAAIQKLVVAYVDKEDEVLDYTDTPAALGSLSKGGSGFGGASTDPGSSMGGSVSSSSSSRRRAFGAEQAFVKFILSSSSSRRRAFGAEQAFVKFILRLKQQKKKQQKKLQQQMDVLTAEGWRPHCCSYVAFVEFILRSKRTLTNEKGAAVVSFVFEPKVKSRSLEALAPGYYHKFRVVHEGSVIQRSYTPVGQHQIRPGVLGFEYYIRLYPGGQMSAALAKLRVNDTVRAQGPFEIRELQQDIRHVFMIAGGTGITPMLQFVRCHVAKGVQLATDAGAKDADAEGDANDAGAQISAYAGAKDADAEREANDAAAATDPAHDQQLTVRAGSSAAVAQLPPGAGAAAAPLPPPQASAQQRALAKAQLGVAMMCSAVRARAATPPSVTMMHGMEELVPARTMALLWQTRSDVDGFCLSELQGIADASEMLRKADPSVGAHFYFTNYATKFVIASGIVSPGGRRHDTVAQHRAGRRRGSLMGRFKAAEDHAAAAAAATAAAAAAPAASVRAVAEDIEGGGGGDGGSGGGKGGSGDNGSGGGGGGEAEAGAAAASASAARKAWRTIAWVATGFEAHASTPRGSAAAVRHIADADAFDHGSGGGGGGGDAAGALPPRHGAAESGSSGGGNGTVKTAGRWCCGDVSAVETPPRRVSVSGTPPGAGATDAAAAPTPALEASSPRRGSVTTGLFPGRDGAQNQIIEGALSPAALQGQLAPLLEGLRRTGQLTTSEGAGSGSGGGALTPALAAADADTSDGGSGGGDGAAEWYNPRATRIIISGPPGFVDVVEQRLRDLGVPENVLCFLD</sequence>
<evidence type="ECO:0000256" key="8">
    <source>
        <dbReference type="ARBA" id="ARBA00022827"/>
    </source>
</evidence>
<dbReference type="GO" id="GO:0020037">
    <property type="term" value="F:heme binding"/>
    <property type="evidence" value="ECO:0007669"/>
    <property type="project" value="InterPro"/>
</dbReference>
<evidence type="ECO:0000256" key="7">
    <source>
        <dbReference type="ARBA" id="ARBA00022723"/>
    </source>
</evidence>
<evidence type="ECO:0000256" key="5">
    <source>
        <dbReference type="ARBA" id="ARBA00022630"/>
    </source>
</evidence>
<evidence type="ECO:0000313" key="21">
    <source>
        <dbReference type="EMBL" id="KAG5175955.1"/>
    </source>
</evidence>
<keyword evidence="7" id="KW-0479">Metal-binding</keyword>
<dbReference type="InterPro" id="IPR017927">
    <property type="entry name" value="FAD-bd_FR_type"/>
</dbReference>
<keyword evidence="10 16" id="KW-1133">Transmembrane helix</keyword>
<dbReference type="EMBL" id="JAFCMP010000543">
    <property type="protein sequence ID" value="KAG5175955.1"/>
    <property type="molecule type" value="Genomic_DNA"/>
</dbReference>
<feature type="domain" description="Cytochrome b5 heme-binding" evidence="17">
    <location>
        <begin position="536"/>
        <end position="624"/>
    </location>
</feature>
<evidence type="ECO:0000256" key="2">
    <source>
        <dbReference type="ARBA" id="ARBA00004370"/>
    </source>
</evidence>
<evidence type="ECO:0000256" key="6">
    <source>
        <dbReference type="ARBA" id="ARBA00022692"/>
    </source>
</evidence>
<dbReference type="SUPFAM" id="SSF55856">
    <property type="entry name" value="Cytochrome b5-like heme/steroid binding domain"/>
    <property type="match status" value="1"/>
</dbReference>
<feature type="compositionally biased region" description="Low complexity" evidence="15">
    <location>
        <begin position="657"/>
        <end position="669"/>
    </location>
</feature>
<dbReference type="Gene3D" id="3.40.50.80">
    <property type="entry name" value="Nucleotide-binding domain of ferredoxin-NADP reductase (FNR) module"/>
    <property type="match status" value="1"/>
</dbReference>
<feature type="binding site" evidence="14">
    <location>
        <position position="797"/>
    </location>
    <ligand>
        <name>FAD</name>
        <dbReference type="ChEBI" id="CHEBI:57692"/>
    </ligand>
</feature>
<keyword evidence="5 14" id="KW-0285">Flavoprotein</keyword>
<evidence type="ECO:0000256" key="4">
    <source>
        <dbReference type="ARBA" id="ARBA00022617"/>
    </source>
</evidence>
<accession>A0A835YLU2</accession>
<feature type="domain" description="Cytochrome b561" evidence="19">
    <location>
        <begin position="275"/>
        <end position="502"/>
    </location>
</feature>
<dbReference type="PROSITE" id="PS50836">
    <property type="entry name" value="DOMON"/>
    <property type="match status" value="1"/>
</dbReference>
<keyword evidence="13 16" id="KW-0472">Membrane</keyword>
<evidence type="ECO:0000256" key="16">
    <source>
        <dbReference type="SAM" id="Phobius"/>
    </source>
</evidence>
<evidence type="ECO:0000256" key="10">
    <source>
        <dbReference type="ARBA" id="ARBA00022989"/>
    </source>
</evidence>
<evidence type="ECO:0000256" key="12">
    <source>
        <dbReference type="ARBA" id="ARBA00023004"/>
    </source>
</evidence>
<keyword evidence="4" id="KW-0349">Heme</keyword>
<feature type="transmembrane region" description="Helical" evidence="16">
    <location>
        <begin position="446"/>
        <end position="466"/>
    </location>
</feature>
<dbReference type="CDD" id="cd08760">
    <property type="entry name" value="Cyt_b561_FRRS1_like"/>
    <property type="match status" value="1"/>
</dbReference>
<evidence type="ECO:0000256" key="1">
    <source>
        <dbReference type="ARBA" id="ARBA00001974"/>
    </source>
</evidence>
<keyword evidence="3" id="KW-0813">Transport</keyword>
<comment type="cofactor">
    <cofactor evidence="1 14">
        <name>FAD</name>
        <dbReference type="ChEBI" id="CHEBI:57692"/>
    </cofactor>
</comment>
<dbReference type="SUPFAM" id="SSF52343">
    <property type="entry name" value="Ferredoxin reductase-like, C-terminal NADP-linked domain"/>
    <property type="match status" value="1"/>
</dbReference>
<evidence type="ECO:0000259" key="20">
    <source>
        <dbReference type="PROSITE" id="PS51384"/>
    </source>
</evidence>
<feature type="domain" description="DOMON" evidence="18">
    <location>
        <begin position="144"/>
        <end position="273"/>
    </location>
</feature>
<feature type="compositionally biased region" description="Low complexity" evidence="15">
    <location>
        <begin position="1263"/>
        <end position="1280"/>
    </location>
</feature>
<protein>
    <recommendedName>
        <fullName evidence="23">Cytochrome b5 heme-binding domain-containing protein</fullName>
    </recommendedName>
</protein>
<dbReference type="PRINTS" id="PR00406">
    <property type="entry name" value="CYTB5RDTASE"/>
</dbReference>
<evidence type="ECO:0000256" key="15">
    <source>
        <dbReference type="SAM" id="MobiDB-lite"/>
    </source>
</evidence>
<feature type="binding site" evidence="14">
    <location>
        <position position="827"/>
    </location>
    <ligand>
        <name>FAD</name>
        <dbReference type="ChEBI" id="CHEBI:57692"/>
    </ligand>
</feature>
<feature type="compositionally biased region" description="Basic and acidic residues" evidence="15">
    <location>
        <begin position="912"/>
        <end position="921"/>
    </location>
</feature>
<proteinExistence type="predicted"/>
<dbReference type="SUPFAM" id="SSF63380">
    <property type="entry name" value="Riboflavin synthase domain-like"/>
    <property type="match status" value="1"/>
</dbReference>
<evidence type="ECO:0008006" key="23">
    <source>
        <dbReference type="Google" id="ProtNLM"/>
    </source>
</evidence>
<dbReference type="InterPro" id="IPR045266">
    <property type="entry name" value="DOH_DOMON"/>
</dbReference>
<dbReference type="Gene3D" id="3.10.120.10">
    <property type="entry name" value="Cytochrome b5-like heme/steroid binding domain"/>
    <property type="match status" value="1"/>
</dbReference>
<keyword evidence="22" id="KW-1185">Reference proteome</keyword>
<feature type="region of interest" description="Disordered" evidence="15">
    <location>
        <begin position="1122"/>
        <end position="1154"/>
    </location>
</feature>
<dbReference type="InterPro" id="IPR005018">
    <property type="entry name" value="DOMON_domain"/>
</dbReference>
<dbReference type="Gene3D" id="2.40.30.10">
    <property type="entry name" value="Translation factors"/>
    <property type="match status" value="1"/>
</dbReference>
<dbReference type="InterPro" id="IPR018506">
    <property type="entry name" value="Cyt_B5_heme-BS"/>
</dbReference>
<dbReference type="PROSITE" id="PS51384">
    <property type="entry name" value="FAD_FR"/>
    <property type="match status" value="1"/>
</dbReference>
<evidence type="ECO:0000313" key="22">
    <source>
        <dbReference type="Proteomes" id="UP000664859"/>
    </source>
</evidence>
<dbReference type="InterPro" id="IPR001199">
    <property type="entry name" value="Cyt_B5-like_heme/steroid-bd"/>
</dbReference>
<feature type="transmembrane region" description="Helical" evidence="16">
    <location>
        <begin position="399"/>
        <end position="416"/>
    </location>
</feature>
<keyword evidence="8 14" id="KW-0274">FAD</keyword>
<dbReference type="PROSITE" id="PS50939">
    <property type="entry name" value="CYTOCHROME_B561"/>
    <property type="match status" value="1"/>
</dbReference>
<organism evidence="21 22">
    <name type="scientific">Tribonema minus</name>
    <dbReference type="NCBI Taxonomy" id="303371"/>
    <lineage>
        <taxon>Eukaryota</taxon>
        <taxon>Sar</taxon>
        <taxon>Stramenopiles</taxon>
        <taxon>Ochrophyta</taxon>
        <taxon>PX clade</taxon>
        <taxon>Xanthophyceae</taxon>
        <taxon>Tribonematales</taxon>
        <taxon>Tribonemataceae</taxon>
        <taxon>Tribonema</taxon>
    </lineage>
</organism>
<dbReference type="OrthoDB" id="823504at2759"/>
<feature type="binding site" evidence="14">
    <location>
        <position position="867"/>
    </location>
    <ligand>
        <name>FAD</name>
        <dbReference type="ChEBI" id="CHEBI:57692"/>
    </ligand>
</feature>
<keyword evidence="9" id="KW-0249">Electron transport</keyword>
<feature type="binding site" evidence="14">
    <location>
        <position position="799"/>
    </location>
    <ligand>
        <name>FAD</name>
        <dbReference type="ChEBI" id="CHEBI:57692"/>
    </ligand>
</feature>
<dbReference type="InterPro" id="IPR008333">
    <property type="entry name" value="Cbr1-like_FAD-bd_dom"/>
</dbReference>
<keyword evidence="11" id="KW-0560">Oxidoreductase</keyword>
<comment type="caution">
    <text evidence="21">The sequence shown here is derived from an EMBL/GenBank/DDBJ whole genome shotgun (WGS) entry which is preliminary data.</text>
</comment>
<gene>
    <name evidence="21" type="ORF">JKP88DRAFT_337050</name>
</gene>
<evidence type="ECO:0000256" key="9">
    <source>
        <dbReference type="ARBA" id="ARBA00022982"/>
    </source>
</evidence>
<feature type="domain" description="FAD-binding FR-type" evidence="20">
    <location>
        <begin position="740"/>
        <end position="851"/>
    </location>
</feature>
<feature type="region of interest" description="Disordered" evidence="15">
    <location>
        <begin position="910"/>
        <end position="943"/>
    </location>
</feature>
<dbReference type="PROSITE" id="PS00191">
    <property type="entry name" value="CYTOCHROME_B5_1"/>
    <property type="match status" value="1"/>
</dbReference>
<dbReference type="InterPro" id="IPR001834">
    <property type="entry name" value="CBR-like"/>
</dbReference>
<dbReference type="CDD" id="cd09631">
    <property type="entry name" value="DOMON_DOH"/>
    <property type="match status" value="1"/>
</dbReference>
<dbReference type="Pfam" id="PF00970">
    <property type="entry name" value="FAD_binding_6"/>
    <property type="match status" value="1"/>
</dbReference>
<feature type="binding site" evidence="14">
    <location>
        <position position="826"/>
    </location>
    <ligand>
        <name>FAD</name>
        <dbReference type="ChEBI" id="CHEBI:57692"/>
    </ligand>
</feature>
<comment type="subcellular location">
    <subcellularLocation>
        <location evidence="2">Membrane</location>
    </subcellularLocation>
</comment>
<evidence type="ECO:0000259" key="19">
    <source>
        <dbReference type="PROSITE" id="PS50939"/>
    </source>
</evidence>
<keyword evidence="12" id="KW-0408">Iron</keyword>
<evidence type="ECO:0000256" key="14">
    <source>
        <dbReference type="PIRSR" id="PIRSR601834-1"/>
    </source>
</evidence>
<evidence type="ECO:0000256" key="11">
    <source>
        <dbReference type="ARBA" id="ARBA00023002"/>
    </source>
</evidence>
<evidence type="ECO:0000256" key="13">
    <source>
        <dbReference type="ARBA" id="ARBA00023136"/>
    </source>
</evidence>
<dbReference type="InterPro" id="IPR006593">
    <property type="entry name" value="Cyt_b561/ferric_Rdtase_TM"/>
</dbReference>
<dbReference type="PANTHER" id="PTHR19370">
    <property type="entry name" value="NADH-CYTOCHROME B5 REDUCTASE"/>
    <property type="match status" value="1"/>
</dbReference>
<keyword evidence="6 16" id="KW-0812">Transmembrane</keyword>
<name>A0A835YLU2_9STRA</name>
<evidence type="ECO:0000256" key="3">
    <source>
        <dbReference type="ARBA" id="ARBA00022448"/>
    </source>
</evidence>
<feature type="region of interest" description="Disordered" evidence="15">
    <location>
        <begin position="1203"/>
        <end position="1236"/>
    </location>
</feature>
<dbReference type="SMART" id="SM00665">
    <property type="entry name" value="B561"/>
    <property type="match status" value="1"/>
</dbReference>
<feature type="region of interest" description="Disordered" evidence="15">
    <location>
        <begin position="645"/>
        <end position="669"/>
    </location>
</feature>
<dbReference type="InterPro" id="IPR017938">
    <property type="entry name" value="Riboflavin_synthase-like_b-brl"/>
</dbReference>
<dbReference type="GO" id="GO:0016491">
    <property type="term" value="F:oxidoreductase activity"/>
    <property type="evidence" value="ECO:0007669"/>
    <property type="project" value="UniProtKB-KW"/>
</dbReference>
<feature type="compositionally biased region" description="Gly residues" evidence="15">
    <location>
        <begin position="1205"/>
        <end position="1215"/>
    </location>
</feature>
<reference evidence="21" key="1">
    <citation type="submission" date="2021-02" db="EMBL/GenBank/DDBJ databases">
        <title>First Annotated Genome of the Yellow-green Alga Tribonema minus.</title>
        <authorList>
            <person name="Mahan K.M."/>
        </authorList>
    </citation>
    <scope>NUCLEOTIDE SEQUENCE</scope>
    <source>
        <strain evidence="21">UTEX B ZZ1240</strain>
    </source>
</reference>
<dbReference type="GO" id="GO:0016020">
    <property type="term" value="C:membrane"/>
    <property type="evidence" value="ECO:0007669"/>
    <property type="project" value="UniProtKB-SubCell"/>
</dbReference>
<dbReference type="PROSITE" id="PS50255">
    <property type="entry name" value="CYTOCHROME_B5_2"/>
    <property type="match status" value="1"/>
</dbReference>
<feature type="compositionally biased region" description="Gly residues" evidence="15">
    <location>
        <begin position="1125"/>
        <end position="1153"/>
    </location>
</feature>
<evidence type="ECO:0000259" key="18">
    <source>
        <dbReference type="PROSITE" id="PS50836"/>
    </source>
</evidence>
<feature type="transmembrane region" description="Helical" evidence="16">
    <location>
        <begin position="310"/>
        <end position="333"/>
    </location>
</feature>
<dbReference type="InterPro" id="IPR036400">
    <property type="entry name" value="Cyt_B5-like_heme/steroid_sf"/>
</dbReference>